<organism evidence="12 13">
    <name type="scientific">Macrostomum lignano</name>
    <dbReference type="NCBI Taxonomy" id="282301"/>
    <lineage>
        <taxon>Eukaryota</taxon>
        <taxon>Metazoa</taxon>
        <taxon>Spiralia</taxon>
        <taxon>Lophotrochozoa</taxon>
        <taxon>Platyhelminthes</taxon>
        <taxon>Rhabditophora</taxon>
        <taxon>Macrostomorpha</taxon>
        <taxon>Macrostomida</taxon>
        <taxon>Macrostomidae</taxon>
        <taxon>Macrostomum</taxon>
    </lineage>
</organism>
<feature type="domain" description="EF-hand" evidence="11">
    <location>
        <begin position="88"/>
        <end position="102"/>
    </location>
</feature>
<evidence type="ECO:0000256" key="2">
    <source>
        <dbReference type="ARBA" id="ARBA00022837"/>
    </source>
</evidence>
<dbReference type="Gene3D" id="3.30.1550.10">
    <property type="entry name" value="Ribosomal protein L11/L12, N-terminal domain"/>
    <property type="match status" value="1"/>
</dbReference>
<dbReference type="Proteomes" id="UP000095280">
    <property type="component" value="Unplaced"/>
</dbReference>
<dbReference type="SUPFAM" id="SSF47473">
    <property type="entry name" value="EF-hand"/>
    <property type="match status" value="1"/>
</dbReference>
<dbReference type="GO" id="GO:0003735">
    <property type="term" value="F:structural constituent of ribosome"/>
    <property type="evidence" value="ECO:0007669"/>
    <property type="project" value="InterPro"/>
</dbReference>
<dbReference type="AlphaFoldDB" id="A0A1I8JS00"/>
<dbReference type="FunFam" id="3.30.1550.10:FF:000002">
    <property type="entry name" value="60S ribosomal protein L12"/>
    <property type="match status" value="1"/>
</dbReference>
<protein>
    <recommendedName>
        <fullName evidence="5">Large ribosomal subunit protein uL11</fullName>
    </recommendedName>
    <alternativeName>
        <fullName evidence="6">60S ribosomal protein L12</fullName>
    </alternativeName>
</protein>
<dbReference type="Gene3D" id="1.10.10.250">
    <property type="entry name" value="Ribosomal protein L11, C-terminal domain"/>
    <property type="match status" value="1"/>
</dbReference>
<dbReference type="SUPFAM" id="SSF46906">
    <property type="entry name" value="Ribosomal protein L11, C-terminal domain"/>
    <property type="match status" value="1"/>
</dbReference>
<evidence type="ECO:0000259" key="11">
    <source>
        <dbReference type="Pfam" id="PF13202"/>
    </source>
</evidence>
<dbReference type="GO" id="GO:0005509">
    <property type="term" value="F:calcium ion binding"/>
    <property type="evidence" value="ECO:0007669"/>
    <property type="project" value="InterPro"/>
</dbReference>
<dbReference type="CDD" id="cd00349">
    <property type="entry name" value="Ribosomal_L11"/>
    <property type="match status" value="1"/>
</dbReference>
<evidence type="ECO:0000256" key="7">
    <source>
        <dbReference type="RuleBase" id="RU003978"/>
    </source>
</evidence>
<keyword evidence="12" id="KW-1185">Reference proteome</keyword>
<dbReference type="PANTHER" id="PTHR11661:SF2">
    <property type="entry name" value="LARGE RIBOSOMAL SUBUNIT PROTEIN UL11"/>
    <property type="match status" value="1"/>
</dbReference>
<keyword evidence="4 7" id="KW-0687">Ribonucleoprotein</keyword>
<feature type="compositionally biased region" description="Basic and acidic residues" evidence="8">
    <location>
        <begin position="1"/>
        <end position="15"/>
    </location>
</feature>
<evidence type="ECO:0000256" key="3">
    <source>
        <dbReference type="ARBA" id="ARBA00022980"/>
    </source>
</evidence>
<feature type="region of interest" description="Disordered" evidence="8">
    <location>
        <begin position="1"/>
        <end position="23"/>
    </location>
</feature>
<dbReference type="InterPro" id="IPR020784">
    <property type="entry name" value="Ribosomal_uL11_N"/>
</dbReference>
<accession>A0A1I8JS00</accession>
<dbReference type="GO" id="GO:0070180">
    <property type="term" value="F:large ribosomal subunit rRNA binding"/>
    <property type="evidence" value="ECO:0007669"/>
    <property type="project" value="TreeGrafter"/>
</dbReference>
<evidence type="ECO:0000256" key="8">
    <source>
        <dbReference type="SAM" id="MobiDB-lite"/>
    </source>
</evidence>
<dbReference type="InterPro" id="IPR020783">
    <property type="entry name" value="Ribosomal_uL11_C"/>
</dbReference>
<reference evidence="13" key="1">
    <citation type="submission" date="2016-11" db="UniProtKB">
        <authorList>
            <consortium name="WormBaseParasite"/>
        </authorList>
    </citation>
    <scope>IDENTIFICATION</scope>
</reference>
<dbReference type="GO" id="GO:0006412">
    <property type="term" value="P:translation"/>
    <property type="evidence" value="ECO:0007669"/>
    <property type="project" value="InterPro"/>
</dbReference>
<dbReference type="SUPFAM" id="SSF54747">
    <property type="entry name" value="Ribosomal L11/L12e N-terminal domain"/>
    <property type="match status" value="1"/>
</dbReference>
<dbReference type="HAMAP" id="MF_00736">
    <property type="entry name" value="Ribosomal_uL11"/>
    <property type="match status" value="1"/>
</dbReference>
<evidence type="ECO:0000256" key="1">
    <source>
        <dbReference type="ARBA" id="ARBA00010537"/>
    </source>
</evidence>
<comment type="similarity">
    <text evidence="1 7">Belongs to the universal ribosomal protein uL11 family.</text>
</comment>
<dbReference type="WBParaSite" id="snap_masked-unitig_43598-processed-gene-0.1-mRNA-1">
    <property type="protein sequence ID" value="snap_masked-unitig_43598-processed-gene-0.1-mRNA-1"/>
    <property type="gene ID" value="snap_masked-unitig_43598-processed-gene-0.1"/>
</dbReference>
<name>A0A1I8JS00_9PLAT</name>
<feature type="domain" description="Large ribosomal subunit protein uL11 C-terminal" evidence="9">
    <location>
        <begin position="249"/>
        <end position="309"/>
    </location>
</feature>
<keyword evidence="3 7" id="KW-0689">Ribosomal protein</keyword>
<dbReference type="InterPro" id="IPR036769">
    <property type="entry name" value="Ribosomal_uL11_C_sf"/>
</dbReference>
<dbReference type="InterPro" id="IPR020785">
    <property type="entry name" value="Ribosomal_uL11_CS"/>
</dbReference>
<proteinExistence type="inferred from homology"/>
<sequence>VAVWQRADRDARPAEPGRSFTRLRPSGGALPTCAELVAFGIAGEISTVTATARLTKPNTSATCGSGKDSGGAGADWRPAGAGHVPTRADANKDGKLDLAEYRPGLLPTNYDQVDAETKHLFSQADLDKDGAYQNKRFWTITTSLPAVRLRTLAKRCAITKSFEKTTAAMPPKIDPTAINIVYLRAVGGEVGATASLAPKIGPLGLSPKKVGEDIAKATKEWKGLKVTVKLVIQNRGGQRGAHGFRLGHRALNEPPRDRKKVKHVKHTGNITFDEVVDIAKTMRPRSMAKTMAGTVKEILGTAQSVGCTVDGSNPHDIIDKVNDGSYAVPE</sequence>
<feature type="region of interest" description="Disordered" evidence="8">
    <location>
        <begin position="57"/>
        <end position="91"/>
    </location>
</feature>
<dbReference type="InterPro" id="IPR011992">
    <property type="entry name" value="EF-hand-dom_pair"/>
</dbReference>
<feature type="domain" description="Large ribosomal subunit protein uL11 N-terminal" evidence="10">
    <location>
        <begin position="181"/>
        <end position="235"/>
    </location>
</feature>
<evidence type="ECO:0000259" key="10">
    <source>
        <dbReference type="Pfam" id="PF03946"/>
    </source>
</evidence>
<evidence type="ECO:0000259" key="9">
    <source>
        <dbReference type="Pfam" id="PF00298"/>
    </source>
</evidence>
<evidence type="ECO:0000313" key="12">
    <source>
        <dbReference type="Proteomes" id="UP000095280"/>
    </source>
</evidence>
<dbReference type="FunFam" id="1.10.10.250:FF:000002">
    <property type="entry name" value="60S ribosomal protein L12"/>
    <property type="match status" value="1"/>
</dbReference>
<dbReference type="Pfam" id="PF00298">
    <property type="entry name" value="Ribosomal_L11"/>
    <property type="match status" value="1"/>
</dbReference>
<keyword evidence="2" id="KW-0106">Calcium</keyword>
<evidence type="ECO:0000256" key="5">
    <source>
        <dbReference type="ARBA" id="ARBA00035203"/>
    </source>
</evidence>
<dbReference type="PANTHER" id="PTHR11661">
    <property type="entry name" value="60S RIBOSOMAL PROTEIN L12"/>
    <property type="match status" value="1"/>
</dbReference>
<dbReference type="PROSITE" id="PS00018">
    <property type="entry name" value="EF_HAND_1"/>
    <property type="match status" value="1"/>
</dbReference>
<dbReference type="GO" id="GO:0022625">
    <property type="term" value="C:cytosolic large ribosomal subunit"/>
    <property type="evidence" value="ECO:0007669"/>
    <property type="project" value="TreeGrafter"/>
</dbReference>
<dbReference type="InterPro" id="IPR000911">
    <property type="entry name" value="Ribosomal_uL11"/>
</dbReference>
<evidence type="ECO:0000256" key="4">
    <source>
        <dbReference type="ARBA" id="ARBA00023274"/>
    </source>
</evidence>
<dbReference type="Pfam" id="PF13202">
    <property type="entry name" value="EF-hand_5"/>
    <property type="match status" value="1"/>
</dbReference>
<dbReference type="PROSITE" id="PS00359">
    <property type="entry name" value="RIBOSOMAL_L11"/>
    <property type="match status" value="1"/>
</dbReference>
<evidence type="ECO:0000256" key="6">
    <source>
        <dbReference type="ARBA" id="ARBA00035320"/>
    </source>
</evidence>
<dbReference type="SMART" id="SM00649">
    <property type="entry name" value="RL11"/>
    <property type="match status" value="1"/>
</dbReference>
<dbReference type="InterPro" id="IPR018247">
    <property type="entry name" value="EF_Hand_1_Ca_BS"/>
</dbReference>
<dbReference type="Gene3D" id="1.10.238.10">
    <property type="entry name" value="EF-hand"/>
    <property type="match status" value="1"/>
</dbReference>
<evidence type="ECO:0000313" key="13">
    <source>
        <dbReference type="WBParaSite" id="snap_masked-unitig_43598-processed-gene-0.1-mRNA-1"/>
    </source>
</evidence>
<dbReference type="InterPro" id="IPR036796">
    <property type="entry name" value="Ribosomal_uL11_N_sf"/>
</dbReference>
<dbReference type="InterPro" id="IPR002048">
    <property type="entry name" value="EF_hand_dom"/>
</dbReference>
<dbReference type="Pfam" id="PF03946">
    <property type="entry name" value="Ribosomal_L11_N"/>
    <property type="match status" value="1"/>
</dbReference>